<keyword evidence="12" id="KW-0325">Glycoprotein</keyword>
<keyword evidence="9 16" id="KW-0472">Membrane</keyword>
<keyword evidence="20" id="KW-0675">Receptor</keyword>
<feature type="transmembrane region" description="Helical" evidence="16">
    <location>
        <begin position="395"/>
        <end position="419"/>
    </location>
</feature>
<evidence type="ECO:0000256" key="1">
    <source>
        <dbReference type="ARBA" id="ARBA00002201"/>
    </source>
</evidence>
<keyword evidence="10" id="KW-0564">Palmitate</keyword>
<feature type="domain" description="Fibronectin type-III" evidence="17">
    <location>
        <begin position="9"/>
        <end position="74"/>
    </location>
</feature>
<dbReference type="CTD" id="3454"/>
<evidence type="ECO:0000256" key="6">
    <source>
        <dbReference type="ARBA" id="ARBA00022696"/>
    </source>
</evidence>
<evidence type="ECO:0000313" key="20">
    <source>
        <dbReference type="RefSeq" id="XP_012813465.1"/>
    </source>
</evidence>
<evidence type="ECO:0000256" key="8">
    <source>
        <dbReference type="ARBA" id="ARBA00023084"/>
    </source>
</evidence>
<dbReference type="OrthoDB" id="9944680at2759"/>
<keyword evidence="16" id="KW-1133">Transmembrane helix</keyword>
<evidence type="ECO:0000256" key="12">
    <source>
        <dbReference type="ARBA" id="ARBA00023180"/>
    </source>
</evidence>
<dbReference type="PRINTS" id="PR00346">
    <property type="entry name" value="TISSUEFACTOR"/>
</dbReference>
<evidence type="ECO:0000256" key="10">
    <source>
        <dbReference type="ARBA" id="ARBA00023139"/>
    </source>
</evidence>
<dbReference type="Pfam" id="PF09294">
    <property type="entry name" value="Interfer-bind"/>
    <property type="match status" value="2"/>
</dbReference>
<keyword evidence="8" id="KW-0094">Blood coagulation</keyword>
<feature type="compositionally biased region" description="Basic and acidic residues" evidence="15">
    <location>
        <begin position="477"/>
        <end position="488"/>
    </location>
</feature>
<dbReference type="AlphaFoldDB" id="A0A8J0SFY3"/>
<dbReference type="PANTHER" id="PTHR20859:SF54">
    <property type="entry name" value="INTERFERON ALPHA_BETA RECEPTOR 1"/>
    <property type="match status" value="1"/>
</dbReference>
<evidence type="ECO:0000256" key="14">
    <source>
        <dbReference type="ARBA" id="ARBA00031171"/>
    </source>
</evidence>
<evidence type="ECO:0000256" key="5">
    <source>
        <dbReference type="ARBA" id="ARBA00018722"/>
    </source>
</evidence>
<evidence type="ECO:0000256" key="4">
    <source>
        <dbReference type="ARBA" id="ARBA00011184"/>
    </source>
</evidence>
<keyword evidence="7" id="KW-0732">Signal</keyword>
<dbReference type="GO" id="GO:0007596">
    <property type="term" value="P:blood coagulation"/>
    <property type="evidence" value="ECO:0007669"/>
    <property type="project" value="UniProtKB-KW"/>
</dbReference>
<comment type="subunit">
    <text evidence="4">Interacts with HSPE; the interaction, inhibited by heparin, promotes the generation of activated factor X and activates coagulation in the presence of activated factor VII.</text>
</comment>
<evidence type="ECO:0000256" key="3">
    <source>
        <dbReference type="ARBA" id="ARBA00009197"/>
    </source>
</evidence>
<keyword evidence="16" id="KW-0812">Transmembrane</keyword>
<keyword evidence="13" id="KW-0449">Lipoprotein</keyword>
<dbReference type="InterPro" id="IPR036116">
    <property type="entry name" value="FN3_sf"/>
</dbReference>
<dbReference type="Gene3D" id="2.60.40.10">
    <property type="entry name" value="Immunoglobulins"/>
    <property type="match status" value="3"/>
</dbReference>
<evidence type="ECO:0000256" key="15">
    <source>
        <dbReference type="SAM" id="MobiDB-lite"/>
    </source>
</evidence>
<feature type="region of interest" description="Disordered" evidence="15">
    <location>
        <begin position="477"/>
        <end position="511"/>
    </location>
</feature>
<feature type="domain" description="Fibronectin type-III" evidence="17">
    <location>
        <begin position="192"/>
        <end position="274"/>
    </location>
</feature>
<dbReference type="SUPFAM" id="SSF49265">
    <property type="entry name" value="Fibronectin type III"/>
    <property type="match status" value="4"/>
</dbReference>
<evidence type="ECO:0000256" key="7">
    <source>
        <dbReference type="ARBA" id="ARBA00022729"/>
    </source>
</evidence>
<gene>
    <name evidence="20 21" type="primary">ifnar1</name>
</gene>
<dbReference type="GO" id="GO:0016020">
    <property type="term" value="C:membrane"/>
    <property type="evidence" value="ECO:0007669"/>
    <property type="project" value="UniProtKB-SubCell"/>
</dbReference>
<evidence type="ECO:0000313" key="19">
    <source>
        <dbReference type="Proteomes" id="UP000008143"/>
    </source>
</evidence>
<reference evidence="20" key="1">
    <citation type="submission" date="2025-08" db="UniProtKB">
        <authorList>
            <consortium name="RefSeq"/>
        </authorList>
    </citation>
    <scope>IDENTIFICATION</scope>
    <source>
        <strain evidence="20">Nigerian</strain>
        <tissue evidence="20">Liver and blood</tissue>
    </source>
</reference>
<dbReference type="InterPro" id="IPR015373">
    <property type="entry name" value="Interferon/interleukin_rcp_dom"/>
</dbReference>
<evidence type="ECO:0000256" key="9">
    <source>
        <dbReference type="ARBA" id="ARBA00023136"/>
    </source>
</evidence>
<keyword evidence="19" id="KW-1185">Reference proteome</keyword>
<feature type="domain" description="Interferon/interleukin receptor" evidence="18">
    <location>
        <begin position="289"/>
        <end position="388"/>
    </location>
</feature>
<protein>
    <recommendedName>
        <fullName evidence="5">Tissue factor</fullName>
    </recommendedName>
    <alternativeName>
        <fullName evidence="14">Coagulation factor III</fullName>
    </alternativeName>
</protein>
<keyword evidence="11" id="KW-1015">Disulfide bond</keyword>
<dbReference type="PANTHER" id="PTHR20859">
    <property type="entry name" value="INTERFERON/INTERLEUKIN RECEPTOR"/>
    <property type="match status" value="1"/>
</dbReference>
<dbReference type="Proteomes" id="UP000008143">
    <property type="component" value="Chromosome 2"/>
</dbReference>
<feature type="domain" description="Interferon/interleukin receptor" evidence="18">
    <location>
        <begin position="127"/>
        <end position="184"/>
    </location>
</feature>
<evidence type="ECO:0000313" key="21">
    <source>
        <dbReference type="Xenbase" id="XB-GENE-493478"/>
    </source>
</evidence>
<dbReference type="AGR" id="Xenbase:XB-GENE-493478"/>
<evidence type="ECO:0000259" key="18">
    <source>
        <dbReference type="Pfam" id="PF09294"/>
    </source>
</evidence>
<evidence type="ECO:0000256" key="16">
    <source>
        <dbReference type="SAM" id="Phobius"/>
    </source>
</evidence>
<dbReference type="InterPro" id="IPR013783">
    <property type="entry name" value="Ig-like_fold"/>
</dbReference>
<dbReference type="InterPro" id="IPR003961">
    <property type="entry name" value="FN3_dom"/>
</dbReference>
<evidence type="ECO:0000256" key="13">
    <source>
        <dbReference type="ARBA" id="ARBA00023288"/>
    </source>
</evidence>
<dbReference type="InterPro" id="IPR050650">
    <property type="entry name" value="Type-II_Cytokine-TF_Rcpt"/>
</dbReference>
<dbReference type="InterPro" id="IPR001187">
    <property type="entry name" value="Tissue_factor"/>
</dbReference>
<dbReference type="GeneID" id="100498552"/>
<evidence type="ECO:0000256" key="11">
    <source>
        <dbReference type="ARBA" id="ARBA00023157"/>
    </source>
</evidence>
<comment type="function">
    <text evidence="1">Initiates blood coagulation by forming a complex with circulating factor VII or VIIa. The [TF:VIIa] complex activates factors IX or X by specific limited proteolysis. TF plays a role in normal hemostasis by initiating the cell-surface assembly and propagation of the coagulation protease cascade.</text>
</comment>
<sequence length="511" mass="58568">MLPDRYSVMWDWNSVNWGDTKNVTFSVLLRKLKKKTQWNSVPGCLHIPHRNCSIDPALVDIDKRYQVRVRAEIAQINFSFSDTITFTPKAPGEIALPIAVYVESIDGGVKIKITLPNTREYWDNALFDYILLLRTNSSIEERRSLYPNFYLYDLNPGENYCFKVKVSSYLTKTNDTFSPEKCFKVEAVGLDGRPYPENVTMEALNTNYMLKWDWDYSQHPNVTFSVENNSEIWPGKWNQVQGCENISRRNCDVSGIYIYGKYNFRVAASLDNNNRTLSRALRFNPEKDTVIGPPSNVSTELYGTKLHVNVLKVEAFHNDDLKNYCDWEYNLIYWKDSASDREEKTLNEKVGRFTIEVEASTTYCLTVRVVCQTHNRSGLFSETQCITTGADALPVWSAGIVIGVLLSVVLTAVLVYLCACPLKRYVKHIFYPTGKLPSSIESGMFDSRVKIPFVLQEEEPTDLCYIIRNSEHDEDSVQNRKYSLKESNTDSGNYSNEDETTGDNGLSIQRM</sequence>
<organism evidence="19 20">
    <name type="scientific">Xenopus tropicalis</name>
    <name type="common">Western clawed frog</name>
    <name type="synonym">Silurana tropicalis</name>
    <dbReference type="NCBI Taxonomy" id="8364"/>
    <lineage>
        <taxon>Eukaryota</taxon>
        <taxon>Metazoa</taxon>
        <taxon>Chordata</taxon>
        <taxon>Craniata</taxon>
        <taxon>Vertebrata</taxon>
        <taxon>Euteleostomi</taxon>
        <taxon>Amphibia</taxon>
        <taxon>Batrachia</taxon>
        <taxon>Anura</taxon>
        <taxon>Pipoidea</taxon>
        <taxon>Pipidae</taxon>
        <taxon>Xenopodinae</taxon>
        <taxon>Xenopus</taxon>
        <taxon>Silurana</taxon>
    </lineage>
</organism>
<proteinExistence type="inferred from homology"/>
<dbReference type="Xenbase" id="XB-GENE-493478">
    <property type="gene designation" value="ifnar1"/>
</dbReference>
<keyword evidence="6" id="KW-0356">Hemostasis</keyword>
<feature type="compositionally biased region" description="Polar residues" evidence="15">
    <location>
        <begin position="502"/>
        <end position="511"/>
    </location>
</feature>
<name>A0A8J0SFY3_XENTR</name>
<comment type="similarity">
    <text evidence="3">Belongs to the tissue factor family.</text>
</comment>
<comment type="subcellular location">
    <subcellularLocation>
        <location evidence="2">Membrane</location>
    </subcellularLocation>
</comment>
<evidence type="ECO:0000256" key="2">
    <source>
        <dbReference type="ARBA" id="ARBA00004370"/>
    </source>
</evidence>
<evidence type="ECO:0000259" key="17">
    <source>
        <dbReference type="Pfam" id="PF01108"/>
    </source>
</evidence>
<accession>A0A8J0SFY3</accession>
<dbReference type="RefSeq" id="XP_012813465.1">
    <property type="nucleotide sequence ID" value="XM_012958011.3"/>
</dbReference>
<dbReference type="Pfam" id="PF01108">
    <property type="entry name" value="Tissue_fac"/>
    <property type="match status" value="2"/>
</dbReference>